<gene>
    <name evidence="1" type="ORF">GWK47_024333</name>
</gene>
<name>A0A8J4XL36_CHIOP</name>
<dbReference type="OrthoDB" id="6147318at2759"/>
<evidence type="ECO:0000313" key="2">
    <source>
        <dbReference type="Proteomes" id="UP000770661"/>
    </source>
</evidence>
<evidence type="ECO:0000313" key="1">
    <source>
        <dbReference type="EMBL" id="KAG0706439.1"/>
    </source>
</evidence>
<reference evidence="1" key="1">
    <citation type="submission" date="2020-07" db="EMBL/GenBank/DDBJ databases">
        <title>The High-quality genome of the commercially important snow crab, Chionoecetes opilio.</title>
        <authorList>
            <person name="Jeong J.-H."/>
            <person name="Ryu S."/>
        </authorList>
    </citation>
    <scope>NUCLEOTIDE SEQUENCE</scope>
    <source>
        <strain evidence="1">MADBK_172401_WGS</strain>
        <tissue evidence="1">Digestive gland</tissue>
    </source>
</reference>
<keyword evidence="2" id="KW-1185">Reference proteome</keyword>
<organism evidence="1 2">
    <name type="scientific">Chionoecetes opilio</name>
    <name type="common">Atlantic snow crab</name>
    <name type="synonym">Cancer opilio</name>
    <dbReference type="NCBI Taxonomy" id="41210"/>
    <lineage>
        <taxon>Eukaryota</taxon>
        <taxon>Metazoa</taxon>
        <taxon>Ecdysozoa</taxon>
        <taxon>Arthropoda</taxon>
        <taxon>Crustacea</taxon>
        <taxon>Multicrustacea</taxon>
        <taxon>Malacostraca</taxon>
        <taxon>Eumalacostraca</taxon>
        <taxon>Eucarida</taxon>
        <taxon>Decapoda</taxon>
        <taxon>Pleocyemata</taxon>
        <taxon>Brachyura</taxon>
        <taxon>Eubrachyura</taxon>
        <taxon>Majoidea</taxon>
        <taxon>Majidae</taxon>
        <taxon>Chionoecetes</taxon>
    </lineage>
</organism>
<proteinExistence type="predicted"/>
<comment type="caution">
    <text evidence="1">The sequence shown here is derived from an EMBL/GenBank/DDBJ whole genome shotgun (WGS) entry which is preliminary data.</text>
</comment>
<dbReference type="AlphaFoldDB" id="A0A8J4XL36"/>
<dbReference type="EMBL" id="JACEEZ010024937">
    <property type="protein sequence ID" value="KAG0706439.1"/>
    <property type="molecule type" value="Genomic_DNA"/>
</dbReference>
<protein>
    <submittedName>
        <fullName evidence="1">Uncharacterized protein</fullName>
    </submittedName>
</protein>
<sequence>MSRVGAGESTVISNACPMHSGAISPGAISPATLGPSSYISQIRTETLLPGDDGSCKHVVALMYAVANFVHRNEVSLSIQRPTPTYLLCTWDKPHKSSEPLRIYHTDGRFVHST</sequence>
<dbReference type="Proteomes" id="UP000770661">
    <property type="component" value="Unassembled WGS sequence"/>
</dbReference>
<accession>A0A8J4XL36</accession>